<dbReference type="STRING" id="869213.GCA_000517085_04744"/>
<keyword evidence="2" id="KW-1185">Reference proteome</keyword>
<protein>
    <submittedName>
        <fullName evidence="1">Uncharacterized protein</fullName>
    </submittedName>
</protein>
<proteinExistence type="predicted"/>
<sequence>MNRWHSVPDADKQVAHNQIWEKTNLPAFAVEKDWWVVQTLSILFELEIGEYLVFKG</sequence>
<evidence type="ECO:0000313" key="1">
    <source>
        <dbReference type="EMBL" id="GAF03757.1"/>
    </source>
</evidence>
<dbReference type="AlphaFoldDB" id="W7Y6D3"/>
<organism evidence="1 2">
    <name type="scientific">Saccharicrinis fermentans DSM 9555 = JCM 21142</name>
    <dbReference type="NCBI Taxonomy" id="869213"/>
    <lineage>
        <taxon>Bacteria</taxon>
        <taxon>Pseudomonadati</taxon>
        <taxon>Bacteroidota</taxon>
        <taxon>Bacteroidia</taxon>
        <taxon>Marinilabiliales</taxon>
        <taxon>Marinilabiliaceae</taxon>
        <taxon>Saccharicrinis</taxon>
    </lineage>
</organism>
<reference evidence="1 2" key="1">
    <citation type="journal article" date="2014" name="Genome Announc.">
        <title>Draft Genome Sequence of Cytophaga fermentans JCM 21142T, a Facultative Anaerobe Isolated from Marine Mud.</title>
        <authorList>
            <person name="Starns D."/>
            <person name="Oshima K."/>
            <person name="Suda W."/>
            <person name="Iino T."/>
            <person name="Yuki M."/>
            <person name="Inoue J."/>
            <person name="Kitamura K."/>
            <person name="Iida T."/>
            <person name="Darby A."/>
            <person name="Hattori M."/>
            <person name="Ohkuma M."/>
        </authorList>
    </citation>
    <scope>NUCLEOTIDE SEQUENCE [LARGE SCALE GENOMIC DNA]</scope>
    <source>
        <strain evidence="1 2">JCM 21142</strain>
    </source>
</reference>
<comment type="caution">
    <text evidence="1">The sequence shown here is derived from an EMBL/GenBank/DDBJ whole genome shotgun (WGS) entry which is preliminary data.</text>
</comment>
<name>W7Y6D3_9BACT</name>
<dbReference type="Proteomes" id="UP000019402">
    <property type="component" value="Unassembled WGS sequence"/>
</dbReference>
<dbReference type="RefSeq" id="WP_154665725.1">
    <property type="nucleotide sequence ID" value="NZ_BAMD01000030.1"/>
</dbReference>
<dbReference type="OrthoDB" id="9780929at2"/>
<accession>W7Y6D3</accession>
<evidence type="ECO:0000313" key="2">
    <source>
        <dbReference type="Proteomes" id="UP000019402"/>
    </source>
</evidence>
<dbReference type="EMBL" id="BAMD01000030">
    <property type="protein sequence ID" value="GAF03757.1"/>
    <property type="molecule type" value="Genomic_DNA"/>
</dbReference>
<gene>
    <name evidence="1" type="ORF">JCM21142_62438</name>
</gene>